<evidence type="ECO:0000256" key="5">
    <source>
        <dbReference type="ARBA" id="ARBA00022927"/>
    </source>
</evidence>
<dbReference type="AlphaFoldDB" id="A0AAD5HFV6"/>
<dbReference type="SMART" id="SM00397">
    <property type="entry name" value="t_SNARE"/>
    <property type="match status" value="1"/>
</dbReference>
<evidence type="ECO:0000256" key="9">
    <source>
        <dbReference type="ARBA" id="ARBA00023136"/>
    </source>
</evidence>
<sequence>MATRSRTLLFLQYRNTIARSSHRGGPITSSYQADAETEGLIDSSDTVIEMSTLPPKWVDIVDEVEEDVKDIKEKINRLDGMHRKHLLPGFDDRSSDKAAIEELTEGITMQFHSAKNKIKKIGTEGKRGTSQHEQQMSINIQTSLASKVQEISSSFRKKQSAYLQKMQGQESRKTDILGLESSLSTEAADLLLTEDTNMGFTESQLAMMESNEAVIDQREREINQIAKSIYQLADIFRDLQTLVIDQGTMLDRIDYNIEQTNVQVQHAVVELDQGAKYQKKTRNRKLILLLILVIMLLIVILIFKPKRSR</sequence>
<comment type="similarity">
    <text evidence="2">Belongs to the syntaxin family.</text>
</comment>
<gene>
    <name evidence="12" type="ORF">K450DRAFT_234648</name>
</gene>
<proteinExistence type="inferred from homology"/>
<dbReference type="InterPro" id="IPR000727">
    <property type="entry name" value="T_SNARE_dom"/>
</dbReference>
<evidence type="ECO:0000256" key="1">
    <source>
        <dbReference type="ARBA" id="ARBA00004409"/>
    </source>
</evidence>
<dbReference type="GO" id="GO:0000139">
    <property type="term" value="C:Golgi membrane"/>
    <property type="evidence" value="ECO:0007669"/>
    <property type="project" value="UniProtKB-SubCell"/>
</dbReference>
<dbReference type="PROSITE" id="PS50192">
    <property type="entry name" value="T_SNARE"/>
    <property type="match status" value="1"/>
</dbReference>
<dbReference type="RefSeq" id="XP_051446105.1">
    <property type="nucleotide sequence ID" value="XM_051587956.1"/>
</dbReference>
<dbReference type="CDD" id="cd15845">
    <property type="entry name" value="SNARE_syntaxin16"/>
    <property type="match status" value="1"/>
</dbReference>
<evidence type="ECO:0000256" key="6">
    <source>
        <dbReference type="ARBA" id="ARBA00022989"/>
    </source>
</evidence>
<dbReference type="Proteomes" id="UP001206595">
    <property type="component" value="Unassembled WGS sequence"/>
</dbReference>
<evidence type="ECO:0000256" key="4">
    <source>
        <dbReference type="ARBA" id="ARBA00022692"/>
    </source>
</evidence>
<dbReference type="GO" id="GO:0048278">
    <property type="term" value="P:vesicle docking"/>
    <property type="evidence" value="ECO:0007669"/>
    <property type="project" value="TreeGrafter"/>
</dbReference>
<evidence type="ECO:0000313" key="13">
    <source>
        <dbReference type="Proteomes" id="UP001206595"/>
    </source>
</evidence>
<evidence type="ECO:0000256" key="10">
    <source>
        <dbReference type="SAM" id="Phobius"/>
    </source>
</evidence>
<evidence type="ECO:0000313" key="12">
    <source>
        <dbReference type="EMBL" id="KAI8581101.1"/>
    </source>
</evidence>
<evidence type="ECO:0000256" key="8">
    <source>
        <dbReference type="ARBA" id="ARBA00023054"/>
    </source>
</evidence>
<reference evidence="12" key="1">
    <citation type="submission" date="2021-06" db="EMBL/GenBank/DDBJ databases">
        <authorList>
            <consortium name="DOE Joint Genome Institute"/>
            <person name="Mondo S.J."/>
            <person name="Amses K.R."/>
            <person name="Simmons D.R."/>
            <person name="Longcore J.E."/>
            <person name="Seto K."/>
            <person name="Alves G.H."/>
            <person name="Bonds A.E."/>
            <person name="Quandt C.A."/>
            <person name="Davis W.J."/>
            <person name="Chang Y."/>
            <person name="Letcher P.M."/>
            <person name="Powell M.J."/>
            <person name="Kuo A."/>
            <person name="Labutti K."/>
            <person name="Pangilinan J."/>
            <person name="Andreopoulos W."/>
            <person name="Tritt A."/>
            <person name="Riley R."/>
            <person name="Hundley H."/>
            <person name="Johnson J."/>
            <person name="Lipzen A."/>
            <person name="Barry K."/>
            <person name="Berbee M.L."/>
            <person name="Buchler N.E."/>
            <person name="Grigoriev I.V."/>
            <person name="Spatafora J.W."/>
            <person name="Stajich J.E."/>
            <person name="James T.Y."/>
        </authorList>
    </citation>
    <scope>NUCLEOTIDE SEQUENCE</scope>
    <source>
        <strain evidence="12">AG</strain>
    </source>
</reference>
<dbReference type="PANTHER" id="PTHR19957:SF83">
    <property type="entry name" value="SYNTAXIN-16"/>
    <property type="match status" value="1"/>
</dbReference>
<dbReference type="EMBL" id="MU620908">
    <property type="protein sequence ID" value="KAI8581101.1"/>
    <property type="molecule type" value="Genomic_DNA"/>
</dbReference>
<name>A0AAD5HFV6_UMBRA</name>
<dbReference type="GO" id="GO:0005484">
    <property type="term" value="F:SNAP receptor activity"/>
    <property type="evidence" value="ECO:0007669"/>
    <property type="project" value="TreeGrafter"/>
</dbReference>
<keyword evidence="8" id="KW-0175">Coiled coil</keyword>
<dbReference type="PANTHER" id="PTHR19957">
    <property type="entry name" value="SYNTAXIN"/>
    <property type="match status" value="1"/>
</dbReference>
<keyword evidence="5" id="KW-0653">Protein transport</keyword>
<dbReference type="Pfam" id="PF05739">
    <property type="entry name" value="SNARE"/>
    <property type="match status" value="1"/>
</dbReference>
<dbReference type="GO" id="GO:0006906">
    <property type="term" value="P:vesicle fusion"/>
    <property type="evidence" value="ECO:0007669"/>
    <property type="project" value="TreeGrafter"/>
</dbReference>
<evidence type="ECO:0000256" key="7">
    <source>
        <dbReference type="ARBA" id="ARBA00023034"/>
    </source>
</evidence>
<keyword evidence="3" id="KW-0813">Transport</keyword>
<dbReference type="InterPro" id="IPR010989">
    <property type="entry name" value="SNARE"/>
</dbReference>
<keyword evidence="13" id="KW-1185">Reference proteome</keyword>
<reference evidence="12" key="2">
    <citation type="journal article" date="2022" name="Proc. Natl. Acad. Sci. U.S.A.">
        <title>Diploid-dominant life cycles characterize the early evolution of Fungi.</title>
        <authorList>
            <person name="Amses K.R."/>
            <person name="Simmons D.R."/>
            <person name="Longcore J.E."/>
            <person name="Mondo S.J."/>
            <person name="Seto K."/>
            <person name="Jeronimo G.H."/>
            <person name="Bonds A.E."/>
            <person name="Quandt C.A."/>
            <person name="Davis W.J."/>
            <person name="Chang Y."/>
            <person name="Federici B.A."/>
            <person name="Kuo A."/>
            <person name="LaButti K."/>
            <person name="Pangilinan J."/>
            <person name="Andreopoulos W."/>
            <person name="Tritt A."/>
            <person name="Riley R."/>
            <person name="Hundley H."/>
            <person name="Johnson J."/>
            <person name="Lipzen A."/>
            <person name="Barry K."/>
            <person name="Lang B.F."/>
            <person name="Cuomo C.A."/>
            <person name="Buchler N.E."/>
            <person name="Grigoriev I.V."/>
            <person name="Spatafora J.W."/>
            <person name="Stajich J.E."/>
            <person name="James T.Y."/>
        </authorList>
    </citation>
    <scope>NUCLEOTIDE SEQUENCE</scope>
    <source>
        <strain evidence="12">AG</strain>
    </source>
</reference>
<dbReference type="GeneID" id="75913301"/>
<dbReference type="GO" id="GO:0000149">
    <property type="term" value="F:SNARE binding"/>
    <property type="evidence" value="ECO:0007669"/>
    <property type="project" value="TreeGrafter"/>
</dbReference>
<dbReference type="GO" id="GO:0031201">
    <property type="term" value="C:SNARE complex"/>
    <property type="evidence" value="ECO:0007669"/>
    <property type="project" value="TreeGrafter"/>
</dbReference>
<keyword evidence="4 10" id="KW-0812">Transmembrane</keyword>
<evidence type="ECO:0000256" key="2">
    <source>
        <dbReference type="ARBA" id="ARBA00009063"/>
    </source>
</evidence>
<comment type="caution">
    <text evidence="12">The sequence shown here is derived from an EMBL/GenBank/DDBJ whole genome shotgun (WGS) entry which is preliminary data.</text>
</comment>
<dbReference type="GO" id="GO:0006886">
    <property type="term" value="P:intracellular protein transport"/>
    <property type="evidence" value="ECO:0007669"/>
    <property type="project" value="TreeGrafter"/>
</dbReference>
<accession>A0AAD5HFV6</accession>
<dbReference type="Gene3D" id="1.20.58.70">
    <property type="match status" value="1"/>
</dbReference>
<protein>
    <recommendedName>
        <fullName evidence="11">t-SNARE coiled-coil homology domain-containing protein</fullName>
    </recommendedName>
</protein>
<dbReference type="InterPro" id="IPR045242">
    <property type="entry name" value="Syntaxin"/>
</dbReference>
<keyword evidence="7" id="KW-0333">Golgi apparatus</keyword>
<keyword evidence="9 10" id="KW-0472">Membrane</keyword>
<keyword evidence="6 10" id="KW-1133">Transmembrane helix</keyword>
<feature type="transmembrane region" description="Helical" evidence="10">
    <location>
        <begin position="286"/>
        <end position="303"/>
    </location>
</feature>
<feature type="domain" description="T-SNARE coiled-coil homology" evidence="11">
    <location>
        <begin position="212"/>
        <end position="274"/>
    </location>
</feature>
<comment type="subcellular location">
    <subcellularLocation>
        <location evidence="1">Golgi apparatus membrane</location>
        <topology evidence="1">Single-pass type IV membrane protein</topology>
    </subcellularLocation>
</comment>
<evidence type="ECO:0000259" key="11">
    <source>
        <dbReference type="PROSITE" id="PS50192"/>
    </source>
</evidence>
<organism evidence="12 13">
    <name type="scientific">Umbelopsis ramanniana AG</name>
    <dbReference type="NCBI Taxonomy" id="1314678"/>
    <lineage>
        <taxon>Eukaryota</taxon>
        <taxon>Fungi</taxon>
        <taxon>Fungi incertae sedis</taxon>
        <taxon>Mucoromycota</taxon>
        <taxon>Mucoromycotina</taxon>
        <taxon>Umbelopsidomycetes</taxon>
        <taxon>Umbelopsidales</taxon>
        <taxon>Umbelopsidaceae</taxon>
        <taxon>Umbelopsis</taxon>
    </lineage>
</organism>
<dbReference type="SUPFAM" id="SSF47661">
    <property type="entry name" value="t-snare proteins"/>
    <property type="match status" value="1"/>
</dbReference>
<evidence type="ECO:0000256" key="3">
    <source>
        <dbReference type="ARBA" id="ARBA00022448"/>
    </source>
</evidence>